<dbReference type="KEGG" id="zpl:ZBT109_2547"/>
<accession>A0A348HI25</accession>
<organism evidence="1 2">
    <name type="scientific">Zymobacter palmae</name>
    <dbReference type="NCBI Taxonomy" id="33074"/>
    <lineage>
        <taxon>Bacteria</taxon>
        <taxon>Pseudomonadati</taxon>
        <taxon>Pseudomonadota</taxon>
        <taxon>Gammaproteobacteria</taxon>
        <taxon>Oceanospirillales</taxon>
        <taxon>Halomonadaceae</taxon>
        <taxon>Zymobacter group</taxon>
        <taxon>Zymobacter</taxon>
    </lineage>
</organism>
<gene>
    <name evidence="1" type="ORF">ZBT109_2547</name>
</gene>
<keyword evidence="2" id="KW-1185">Reference proteome</keyword>
<dbReference type="AlphaFoldDB" id="A0A348HI25"/>
<sequence>MTLDEALDQLTQLHDMHGDLPVLHEGYDEGPDEGCIVRLQPVLLREVAEAEDEDGTPCDRLFFELPHQGDAMMLSEMLAGLNALAEEQPGDLLLVLEADYGYLDELADIDVVDSLDQLGPFFEEDVVDIDASQFPCVLIRAASTL</sequence>
<evidence type="ECO:0000313" key="2">
    <source>
        <dbReference type="Proteomes" id="UP000267342"/>
    </source>
</evidence>
<dbReference type="Proteomes" id="UP000267342">
    <property type="component" value="Chromosome"/>
</dbReference>
<reference evidence="1 2" key="1">
    <citation type="submission" date="2018-09" db="EMBL/GenBank/DDBJ databases">
        <title>Zymobacter palmae IAM14233 (=T109) whole genome analysis.</title>
        <authorList>
            <person name="Yanase H."/>
        </authorList>
    </citation>
    <scope>NUCLEOTIDE SEQUENCE [LARGE SCALE GENOMIC DNA]</scope>
    <source>
        <strain evidence="1 2">IAM14233</strain>
    </source>
</reference>
<dbReference type="RefSeq" id="WP_027704994.1">
    <property type="nucleotide sequence ID" value="NZ_AP018933.1"/>
</dbReference>
<protein>
    <submittedName>
        <fullName evidence="1">RNA polymerase, sigma-24 subunit, ECF subfamily</fullName>
    </submittedName>
</protein>
<evidence type="ECO:0000313" key="1">
    <source>
        <dbReference type="EMBL" id="BBG31277.1"/>
    </source>
</evidence>
<name>A0A348HI25_9GAMM</name>
<dbReference type="EMBL" id="AP018933">
    <property type="protein sequence ID" value="BBG31277.1"/>
    <property type="molecule type" value="Genomic_DNA"/>
</dbReference>
<proteinExistence type="predicted"/>